<dbReference type="InParanoid" id="A0A7N2LEN0"/>
<evidence type="ECO:0000313" key="3">
    <source>
        <dbReference type="Proteomes" id="UP000594261"/>
    </source>
</evidence>
<evidence type="ECO:0000259" key="1">
    <source>
        <dbReference type="Pfam" id="PF07727"/>
    </source>
</evidence>
<dbReference type="InterPro" id="IPR043502">
    <property type="entry name" value="DNA/RNA_pol_sf"/>
</dbReference>
<dbReference type="Gramene" id="QL04p038185:mrna">
    <property type="protein sequence ID" value="QL04p038185:mrna"/>
    <property type="gene ID" value="QL04p038185"/>
</dbReference>
<dbReference type="OMA" id="WAASIDT"/>
<reference evidence="2 3" key="1">
    <citation type="journal article" date="2016" name="G3 (Bethesda)">
        <title>First Draft Assembly and Annotation of the Genome of a California Endemic Oak Quercus lobata Nee (Fagaceae).</title>
        <authorList>
            <person name="Sork V.L."/>
            <person name="Fitz-Gibbon S.T."/>
            <person name="Puiu D."/>
            <person name="Crepeau M."/>
            <person name="Gugger P.F."/>
            <person name="Sherman R."/>
            <person name="Stevens K."/>
            <person name="Langley C.H."/>
            <person name="Pellegrini M."/>
            <person name="Salzberg S.L."/>
        </authorList>
    </citation>
    <scope>NUCLEOTIDE SEQUENCE [LARGE SCALE GENOMIC DNA]</scope>
    <source>
        <strain evidence="3">cv. SW786</strain>
    </source>
</reference>
<dbReference type="Pfam" id="PF07727">
    <property type="entry name" value="RVT_2"/>
    <property type="match status" value="1"/>
</dbReference>
<dbReference type="PANTHER" id="PTHR43383:SF2">
    <property type="entry name" value="AMIDOHYDROLASE 2 FAMILY PROTEIN"/>
    <property type="match status" value="1"/>
</dbReference>
<evidence type="ECO:0000313" key="2">
    <source>
        <dbReference type="EnsemblPlants" id="QL04p038185:mrna"/>
    </source>
</evidence>
<protein>
    <recommendedName>
        <fullName evidence="1">Reverse transcriptase Ty1/copia-type domain-containing protein</fullName>
    </recommendedName>
</protein>
<dbReference type="Proteomes" id="UP000594261">
    <property type="component" value="Chromosome 4"/>
</dbReference>
<dbReference type="AlphaFoldDB" id="A0A7N2LEN0"/>
<sequence length="240" mass="27203">MDGNHSGNERYKARLFAKGFTQKEGVDYFETFFPVAKMVSVKVLLAMVAIKGWFLSQLDVNNAFLHGDLDEEVYMALPQGFHSQGEVVCKLNKSLYGLKQAYRQWFAKFSGTLLQLGFTQSKADYSLFTRRQGDVFMMLLVYVDDVLIACNDKAEIDRFKVLLDDRFKLKDLSDLKYFLGLEVARSAKGIALCQRKYTLEVLNDAGMLGCKPAKTPMEQSIKLSQLEGEELKDPITKTEG</sequence>
<dbReference type="EnsemblPlants" id="QL04p037553:mrna">
    <property type="protein sequence ID" value="QL04p037553:mrna"/>
    <property type="gene ID" value="QL04p037553"/>
</dbReference>
<organism evidence="2 3">
    <name type="scientific">Quercus lobata</name>
    <name type="common">Valley oak</name>
    <dbReference type="NCBI Taxonomy" id="97700"/>
    <lineage>
        <taxon>Eukaryota</taxon>
        <taxon>Viridiplantae</taxon>
        <taxon>Streptophyta</taxon>
        <taxon>Embryophyta</taxon>
        <taxon>Tracheophyta</taxon>
        <taxon>Spermatophyta</taxon>
        <taxon>Magnoliopsida</taxon>
        <taxon>eudicotyledons</taxon>
        <taxon>Gunneridae</taxon>
        <taxon>Pentapetalae</taxon>
        <taxon>rosids</taxon>
        <taxon>fabids</taxon>
        <taxon>Fagales</taxon>
        <taxon>Fagaceae</taxon>
        <taxon>Quercus</taxon>
    </lineage>
</organism>
<keyword evidence="3" id="KW-1185">Reference proteome</keyword>
<reference evidence="2" key="2">
    <citation type="submission" date="2021-01" db="UniProtKB">
        <authorList>
            <consortium name="EnsemblPlants"/>
        </authorList>
    </citation>
    <scope>IDENTIFICATION</scope>
</reference>
<dbReference type="SUPFAM" id="SSF56672">
    <property type="entry name" value="DNA/RNA polymerases"/>
    <property type="match status" value="1"/>
</dbReference>
<dbReference type="EnsemblPlants" id="QL04p038185:mrna">
    <property type="protein sequence ID" value="QL04p038185:mrna"/>
    <property type="gene ID" value="QL04p038185"/>
</dbReference>
<proteinExistence type="predicted"/>
<dbReference type="InterPro" id="IPR013103">
    <property type="entry name" value="RVT_2"/>
</dbReference>
<feature type="domain" description="Reverse transcriptase Ty1/copia-type" evidence="1">
    <location>
        <begin position="8"/>
        <end position="218"/>
    </location>
</feature>
<dbReference type="EMBL" id="LRBV02000004">
    <property type="status" value="NOT_ANNOTATED_CDS"/>
    <property type="molecule type" value="Genomic_DNA"/>
</dbReference>
<dbReference type="PANTHER" id="PTHR43383">
    <property type="entry name" value="NODULIN 6"/>
    <property type="match status" value="1"/>
</dbReference>
<accession>A0A7N2LEN0</accession>
<dbReference type="Gramene" id="QL04p037553:mrna">
    <property type="protein sequence ID" value="QL04p037553:mrna"/>
    <property type="gene ID" value="QL04p037553"/>
</dbReference>
<name>A0A7N2LEN0_QUELO</name>